<reference evidence="1 2" key="1">
    <citation type="journal article" date="2022" name="New Phytol.">
        <title>Ecological generalism drives hyperdiversity of secondary metabolite gene clusters in xylarialean endophytes.</title>
        <authorList>
            <person name="Franco M.E.E."/>
            <person name="Wisecaver J.H."/>
            <person name="Arnold A.E."/>
            <person name="Ju Y.M."/>
            <person name="Slot J.C."/>
            <person name="Ahrendt S."/>
            <person name="Moore L.P."/>
            <person name="Eastman K.E."/>
            <person name="Scott K."/>
            <person name="Konkel Z."/>
            <person name="Mondo S.J."/>
            <person name="Kuo A."/>
            <person name="Hayes R.D."/>
            <person name="Haridas S."/>
            <person name="Andreopoulos B."/>
            <person name="Riley R."/>
            <person name="LaButti K."/>
            <person name="Pangilinan J."/>
            <person name="Lipzen A."/>
            <person name="Amirebrahimi M."/>
            <person name="Yan J."/>
            <person name="Adam C."/>
            <person name="Keymanesh K."/>
            <person name="Ng V."/>
            <person name="Louie K."/>
            <person name="Northen T."/>
            <person name="Drula E."/>
            <person name="Henrissat B."/>
            <person name="Hsieh H.M."/>
            <person name="Youens-Clark K."/>
            <person name="Lutzoni F."/>
            <person name="Miadlikowska J."/>
            <person name="Eastwood D.C."/>
            <person name="Hamelin R.C."/>
            <person name="Grigoriev I.V."/>
            <person name="U'Ren J.M."/>
        </authorList>
    </citation>
    <scope>NUCLEOTIDE SEQUENCE [LARGE SCALE GENOMIC DNA]</scope>
    <source>
        <strain evidence="1 2">ER1909</strain>
    </source>
</reference>
<comment type="caution">
    <text evidence="1">The sequence shown here is derived from an EMBL/GenBank/DDBJ whole genome shotgun (WGS) entry which is preliminary data.</text>
</comment>
<sequence>MAEHSNLVSIATQLWKKVFNETPYSSFGMMDAIAKHLGLSYKDILSNPKKLAGFYPKLFPKMNLCFLTWSSDIKTGRCTSFALQVARLLEEAHPDMFSFEYYDTGGHRVALCAKTKIMINSSSKIGAEVIAESEKWNYGDGTWEYVDGKWIYETTTKNGKKKAFPISREMAIGRCFREVAKKAFLILLFRSASVESDSKEPGQIGFCGMVKWNVNSKRIELTPDMQRRRNKMFISFSLQGTEQTLAECVRNMEAFIEDYGNPQQWKFDDTDQIYEAFWKGAVESWGHPIWIPLKAL</sequence>
<proteinExistence type="predicted"/>
<gene>
    <name evidence="1" type="ORF">F4821DRAFT_260690</name>
</gene>
<evidence type="ECO:0000313" key="1">
    <source>
        <dbReference type="EMBL" id="KAI6085779.1"/>
    </source>
</evidence>
<dbReference type="EMBL" id="MU394322">
    <property type="protein sequence ID" value="KAI6085779.1"/>
    <property type="molecule type" value="Genomic_DNA"/>
</dbReference>
<organism evidence="1 2">
    <name type="scientific">Hypoxylon rubiginosum</name>
    <dbReference type="NCBI Taxonomy" id="110542"/>
    <lineage>
        <taxon>Eukaryota</taxon>
        <taxon>Fungi</taxon>
        <taxon>Dikarya</taxon>
        <taxon>Ascomycota</taxon>
        <taxon>Pezizomycotina</taxon>
        <taxon>Sordariomycetes</taxon>
        <taxon>Xylariomycetidae</taxon>
        <taxon>Xylariales</taxon>
        <taxon>Hypoxylaceae</taxon>
        <taxon>Hypoxylon</taxon>
    </lineage>
</organism>
<name>A0ACC0CZ82_9PEZI</name>
<accession>A0ACC0CZ82</accession>
<protein>
    <submittedName>
        <fullName evidence="1">Uncharacterized protein</fullName>
    </submittedName>
</protein>
<dbReference type="Proteomes" id="UP001497680">
    <property type="component" value="Unassembled WGS sequence"/>
</dbReference>
<keyword evidence="2" id="KW-1185">Reference proteome</keyword>
<evidence type="ECO:0000313" key="2">
    <source>
        <dbReference type="Proteomes" id="UP001497680"/>
    </source>
</evidence>